<evidence type="ECO:0000313" key="6">
    <source>
        <dbReference type="Proteomes" id="UP000028725"/>
    </source>
</evidence>
<evidence type="ECO:0000256" key="2">
    <source>
        <dbReference type="ARBA" id="ARBA00022525"/>
    </source>
</evidence>
<dbReference type="Gene3D" id="2.130.10.10">
    <property type="entry name" value="YVTN repeat-like/Quinoprotein amine dehydrogenase"/>
    <property type="match status" value="1"/>
</dbReference>
<gene>
    <name evidence="5" type="ORF">DB31_3547</name>
</gene>
<dbReference type="EMBL" id="JMCB01000002">
    <property type="protein sequence ID" value="KFE71417.1"/>
    <property type="molecule type" value="Genomic_DNA"/>
</dbReference>
<evidence type="ECO:0000256" key="3">
    <source>
        <dbReference type="ARBA" id="ARBA00022729"/>
    </source>
</evidence>
<protein>
    <recommendedName>
        <fullName evidence="4">Carbohydrate-binding module family 96 domain-containing protein</fullName>
    </recommendedName>
</protein>
<comment type="subcellular location">
    <subcellularLocation>
        <location evidence="1">Secreted</location>
    </subcellularLocation>
</comment>
<keyword evidence="6" id="KW-1185">Reference proteome</keyword>
<dbReference type="InterPro" id="IPR055372">
    <property type="entry name" value="CBM96"/>
</dbReference>
<evidence type="ECO:0000259" key="4">
    <source>
        <dbReference type="Pfam" id="PF24517"/>
    </source>
</evidence>
<dbReference type="PATRIC" id="fig|394096.3.peg.1196"/>
<dbReference type="STRING" id="394096.DB31_3547"/>
<dbReference type="GO" id="GO:0005576">
    <property type="term" value="C:extracellular region"/>
    <property type="evidence" value="ECO:0007669"/>
    <property type="project" value="UniProtKB-SubCell"/>
</dbReference>
<dbReference type="Pfam" id="PF24517">
    <property type="entry name" value="CBM96"/>
    <property type="match status" value="1"/>
</dbReference>
<accession>A0A085WUQ4</accession>
<evidence type="ECO:0000313" key="5">
    <source>
        <dbReference type="EMBL" id="KFE71417.1"/>
    </source>
</evidence>
<reference evidence="5 6" key="1">
    <citation type="submission" date="2014-04" db="EMBL/GenBank/DDBJ databases">
        <title>Genome assembly of Hyalangium minutum DSM 14724.</title>
        <authorList>
            <person name="Sharma G."/>
            <person name="Subramanian S."/>
        </authorList>
    </citation>
    <scope>NUCLEOTIDE SEQUENCE [LARGE SCALE GENOMIC DNA]</scope>
    <source>
        <strain evidence="5 6">DSM 14724</strain>
    </source>
</reference>
<proteinExistence type="predicted"/>
<dbReference type="SUPFAM" id="SSF63829">
    <property type="entry name" value="Calcium-dependent phosphotriesterase"/>
    <property type="match status" value="2"/>
</dbReference>
<dbReference type="NCBIfam" id="NF033679">
    <property type="entry name" value="DNRLRE_dom"/>
    <property type="match status" value="1"/>
</dbReference>
<dbReference type="InterPro" id="IPR015943">
    <property type="entry name" value="WD40/YVTN_repeat-like_dom_sf"/>
</dbReference>
<dbReference type="Proteomes" id="UP000028725">
    <property type="component" value="Unassembled WGS sequence"/>
</dbReference>
<name>A0A085WUQ4_9BACT</name>
<keyword evidence="2" id="KW-0964">Secreted</keyword>
<sequence>MFVHCAEGRLEAPAPLLTQEQPVLEESRTFPAVADTRVEAPSPTQNFGSSSTLRVDGDPQYETFLRFDVNGLSGNVIRAKLRLYATDATVNGPSVHTTDPEWQEGMVTFQSRPSPQAFVASTGAVAANTWVEWEVTAAVQGNGTVSFAVLPTGIDGTVFYSRNTSVAAMRPQLVVTTEASTPTPPPPSSADWTFYGMAQGGPRYVYGVSTDAGGNIWVAGGEDGLYVLELGQTQFRRFTMEDGLRPYGYMSDGGAPPGAPYLKVISVAGGPAGTVFVGYEGKPPAPGMPTCENEWDQGYDAGRIPDASIYKSGDADRVTLTATGIQVAHYDVSTGPNWVPNEPRGREKLCSIWRIVYDAQTNSVWFGANHGFGWGSADFPGYSCAPGTWNYGCAGVMEHVHPAINAWNHDQSNVVLLTDAYYGVSVAANGDVWFGGANRSTRFRYGTHGHDYWQAQVESEGSEYTWNRIDIWPDAVAEPTWPTREQRVDDTVSGMAVMSDETVWVGSFLRGLAQLSPSGQVLRTLSTELADGRGNVASVAVDPLDNSVWAGTAQGGGLSRVRGNTVEWHASGLLPNEVLGLRVPDIQVDRSGSTRRILVAFQGDATTPGSIGIYTGP</sequence>
<keyword evidence="3" id="KW-0732">Signal</keyword>
<organism evidence="5 6">
    <name type="scientific">Hyalangium minutum</name>
    <dbReference type="NCBI Taxonomy" id="394096"/>
    <lineage>
        <taxon>Bacteria</taxon>
        <taxon>Pseudomonadati</taxon>
        <taxon>Myxococcota</taxon>
        <taxon>Myxococcia</taxon>
        <taxon>Myxococcales</taxon>
        <taxon>Cystobacterineae</taxon>
        <taxon>Archangiaceae</taxon>
        <taxon>Hyalangium</taxon>
    </lineage>
</organism>
<feature type="domain" description="Carbohydrate-binding module family 96" evidence="4">
    <location>
        <begin position="28"/>
        <end position="177"/>
    </location>
</feature>
<comment type="caution">
    <text evidence="5">The sequence shown here is derived from an EMBL/GenBank/DDBJ whole genome shotgun (WGS) entry which is preliminary data.</text>
</comment>
<evidence type="ECO:0000256" key="1">
    <source>
        <dbReference type="ARBA" id="ARBA00004613"/>
    </source>
</evidence>
<dbReference type="AlphaFoldDB" id="A0A085WUQ4"/>